<dbReference type="SUPFAM" id="SSF51161">
    <property type="entry name" value="Trimeric LpxA-like enzymes"/>
    <property type="match status" value="1"/>
</dbReference>
<dbReference type="EMBL" id="HBGK01048105">
    <property type="protein sequence ID" value="CAD9307867.1"/>
    <property type="molecule type" value="Transcribed_RNA"/>
</dbReference>
<dbReference type="InterPro" id="IPR011004">
    <property type="entry name" value="Trimer_LpxA-like_sf"/>
</dbReference>
<dbReference type="InterPro" id="IPR050484">
    <property type="entry name" value="Transf_Hexapept/Carb_Anhydrase"/>
</dbReference>
<protein>
    <recommendedName>
        <fullName evidence="3">Gamma carbonic anhydrase</fullName>
    </recommendedName>
</protein>
<dbReference type="PANTHER" id="PTHR13061">
    <property type="entry name" value="DYNACTIN SUBUNIT P25"/>
    <property type="match status" value="1"/>
</dbReference>
<evidence type="ECO:0008006" key="3">
    <source>
        <dbReference type="Google" id="ProtNLM"/>
    </source>
</evidence>
<organism evidence="2">
    <name type="scientific">Grammatophora oceanica</name>
    <dbReference type="NCBI Taxonomy" id="210454"/>
    <lineage>
        <taxon>Eukaryota</taxon>
        <taxon>Sar</taxon>
        <taxon>Stramenopiles</taxon>
        <taxon>Ochrophyta</taxon>
        <taxon>Bacillariophyta</taxon>
        <taxon>Fragilariophyceae</taxon>
        <taxon>Fragilariophycidae</taxon>
        <taxon>Rhabdonematales</taxon>
        <taxon>Grammatophoraceae</taxon>
        <taxon>Grammatophora</taxon>
    </lineage>
</organism>
<feature type="region of interest" description="Disordered" evidence="1">
    <location>
        <begin position="277"/>
        <end position="303"/>
    </location>
</feature>
<evidence type="ECO:0000256" key="1">
    <source>
        <dbReference type="SAM" id="MobiDB-lite"/>
    </source>
</evidence>
<reference evidence="2" key="1">
    <citation type="submission" date="2021-01" db="EMBL/GenBank/DDBJ databases">
        <authorList>
            <person name="Corre E."/>
            <person name="Pelletier E."/>
            <person name="Niang G."/>
            <person name="Scheremetjew M."/>
            <person name="Finn R."/>
            <person name="Kale V."/>
            <person name="Holt S."/>
            <person name="Cochrane G."/>
            <person name="Meng A."/>
            <person name="Brown T."/>
            <person name="Cohen L."/>
        </authorList>
    </citation>
    <scope>NUCLEOTIDE SEQUENCE</scope>
    <source>
        <strain evidence="2">CCMP 410</strain>
    </source>
</reference>
<dbReference type="Gene3D" id="2.160.10.10">
    <property type="entry name" value="Hexapeptide repeat proteins"/>
    <property type="match status" value="1"/>
</dbReference>
<dbReference type="AlphaFoldDB" id="A0A7S1YLB6"/>
<dbReference type="PANTHER" id="PTHR13061:SF29">
    <property type="entry name" value="GAMMA CARBONIC ANHYDRASE-LIKE 1, MITOCHONDRIAL-RELATED"/>
    <property type="match status" value="1"/>
</dbReference>
<accession>A0A7S1YLB6</accession>
<evidence type="ECO:0000313" key="2">
    <source>
        <dbReference type="EMBL" id="CAD9307867.1"/>
    </source>
</evidence>
<sequence>MGSIGVRVIMQAGKAARSLGKMLDNMGKNMEVAKYTEKLVPSTRYVAVDGVAPVVSESGVTFVAPSASVIGDVTLGANSSIWYGATVRGDVNKVTIGENTAIGDRAVVHVAKIQGDFATTIGSNVVVGPCAVIHACTLKDSVSVGAGAQVMDGATVESHTMIAPGSVVTPGTTVPTGELWSGSPAKKIRALTQEEMDAMTDAVESQSELAKLHAEENAKDFYQISEDADVVDDILHREDDYVPRDYDPSVEGDVEGMGVPGRIFNSTLTHPEEGLKLRQAQQEQRERDAAEAQAAKEALRRSS</sequence>
<dbReference type="CDD" id="cd04645">
    <property type="entry name" value="LbH_gamma_CA_like"/>
    <property type="match status" value="1"/>
</dbReference>
<name>A0A7S1YLB6_9STRA</name>
<dbReference type="InterPro" id="IPR047324">
    <property type="entry name" value="LbH_gamma_CA-like"/>
</dbReference>
<proteinExistence type="predicted"/>
<gene>
    <name evidence="2" type="ORF">GOCE00092_LOCUS25245</name>
</gene>